<proteinExistence type="inferred from homology"/>
<dbReference type="InterPro" id="IPR007607">
    <property type="entry name" value="BacA/B"/>
</dbReference>
<dbReference type="Pfam" id="PF04519">
    <property type="entry name" value="Bactofilin"/>
    <property type="match status" value="1"/>
</dbReference>
<sequence length="91" mass="9609">IDGIVNGNIKTNGNLKVGESAKITASVHAHNALISGEINGNVIIEGDLEMTTNAKIFGDIEVKSLSMARGAILNGKCVMKQNNQTTTDEQK</sequence>
<dbReference type="PANTHER" id="PTHR35024">
    <property type="entry name" value="HYPOTHETICAL CYTOSOLIC PROTEIN"/>
    <property type="match status" value="1"/>
</dbReference>
<feature type="non-terminal residue" evidence="2">
    <location>
        <position position="91"/>
    </location>
</feature>
<gene>
    <name evidence="2" type="ORF">COV89_03825</name>
</gene>
<dbReference type="Proteomes" id="UP000231371">
    <property type="component" value="Unassembled WGS sequence"/>
</dbReference>
<protein>
    <submittedName>
        <fullName evidence="2">Cell shape determination protein CcmA</fullName>
    </submittedName>
</protein>
<reference evidence="2 3" key="1">
    <citation type="submission" date="2017-09" db="EMBL/GenBank/DDBJ databases">
        <title>Depth-based differentiation of microbial function through sediment-hosted aquifers and enrichment of novel symbionts in the deep terrestrial subsurface.</title>
        <authorList>
            <person name="Probst A.J."/>
            <person name="Ladd B."/>
            <person name="Jarett J.K."/>
            <person name="Geller-Mcgrath D.E."/>
            <person name="Sieber C.M."/>
            <person name="Emerson J.B."/>
            <person name="Anantharaman K."/>
            <person name="Thomas B.C."/>
            <person name="Malmstrom R."/>
            <person name="Stieglmeier M."/>
            <person name="Klingl A."/>
            <person name="Woyke T."/>
            <person name="Ryan C.M."/>
            <person name="Banfield J.F."/>
        </authorList>
    </citation>
    <scope>NUCLEOTIDE SEQUENCE [LARGE SCALE GENOMIC DNA]</scope>
    <source>
        <strain evidence="2">CG11_big_fil_rev_8_21_14_0_20_40_12</strain>
    </source>
</reference>
<dbReference type="AlphaFoldDB" id="A0A2H0KEZ1"/>
<comment type="caution">
    <text evidence="2">The sequence shown here is derived from an EMBL/GenBank/DDBJ whole genome shotgun (WGS) entry which is preliminary data.</text>
</comment>
<organism evidence="2 3">
    <name type="scientific">Candidatus Shapirobacteria bacterium CG11_big_fil_rev_8_21_14_0_20_40_12</name>
    <dbReference type="NCBI Taxonomy" id="1974889"/>
    <lineage>
        <taxon>Bacteria</taxon>
        <taxon>Candidatus Shapironibacteriota</taxon>
    </lineage>
</organism>
<dbReference type="EMBL" id="PCVI01000061">
    <property type="protein sequence ID" value="PIQ69828.1"/>
    <property type="molecule type" value="Genomic_DNA"/>
</dbReference>
<accession>A0A2H0KEZ1</accession>
<name>A0A2H0KEZ1_9BACT</name>
<evidence type="ECO:0000256" key="1">
    <source>
        <dbReference type="ARBA" id="ARBA00044755"/>
    </source>
</evidence>
<comment type="similarity">
    <text evidence="1">Belongs to the bactofilin family.</text>
</comment>
<evidence type="ECO:0000313" key="2">
    <source>
        <dbReference type="EMBL" id="PIQ69828.1"/>
    </source>
</evidence>
<evidence type="ECO:0000313" key="3">
    <source>
        <dbReference type="Proteomes" id="UP000231371"/>
    </source>
</evidence>
<feature type="non-terminal residue" evidence="2">
    <location>
        <position position="1"/>
    </location>
</feature>
<dbReference type="PANTHER" id="PTHR35024:SF4">
    <property type="entry name" value="POLYMER-FORMING CYTOSKELETAL PROTEIN"/>
    <property type="match status" value="1"/>
</dbReference>